<feature type="domain" description="ABC transmembrane type-1" evidence="8">
    <location>
        <begin position="92"/>
        <end position="281"/>
    </location>
</feature>
<dbReference type="PROSITE" id="PS50928">
    <property type="entry name" value="ABC_TM1"/>
    <property type="match status" value="1"/>
</dbReference>
<dbReference type="InterPro" id="IPR035906">
    <property type="entry name" value="MetI-like_sf"/>
</dbReference>
<dbReference type="CDD" id="cd06261">
    <property type="entry name" value="TM_PBP2"/>
    <property type="match status" value="1"/>
</dbReference>
<dbReference type="RefSeq" id="WP_124178153.1">
    <property type="nucleotide sequence ID" value="NZ_REFY01000003.1"/>
</dbReference>
<evidence type="ECO:0000256" key="5">
    <source>
        <dbReference type="ARBA" id="ARBA00022989"/>
    </source>
</evidence>
<evidence type="ECO:0000259" key="8">
    <source>
        <dbReference type="PROSITE" id="PS50928"/>
    </source>
</evidence>
<dbReference type="InterPro" id="IPR000515">
    <property type="entry name" value="MetI-like"/>
</dbReference>
<feature type="transmembrane region" description="Helical" evidence="7">
    <location>
        <begin position="94"/>
        <end position="120"/>
    </location>
</feature>
<keyword evidence="3" id="KW-1003">Cell membrane</keyword>
<comment type="similarity">
    <text evidence="7">Belongs to the binding-protein-dependent transport system permease family.</text>
</comment>
<evidence type="ECO:0000313" key="9">
    <source>
        <dbReference type="EMBL" id="RQG90061.1"/>
    </source>
</evidence>
<gene>
    <name evidence="9" type="ORF">EA462_08660</name>
</gene>
<feature type="transmembrane region" description="Helical" evidence="7">
    <location>
        <begin position="30"/>
        <end position="53"/>
    </location>
</feature>
<dbReference type="SUPFAM" id="SSF161098">
    <property type="entry name" value="MetI-like"/>
    <property type="match status" value="1"/>
</dbReference>
<evidence type="ECO:0000256" key="3">
    <source>
        <dbReference type="ARBA" id="ARBA00022475"/>
    </source>
</evidence>
<dbReference type="Proteomes" id="UP000273828">
    <property type="component" value="Unassembled WGS sequence"/>
</dbReference>
<evidence type="ECO:0000313" key="10">
    <source>
        <dbReference type="Proteomes" id="UP000273828"/>
    </source>
</evidence>
<feature type="transmembrane region" description="Helical" evidence="7">
    <location>
        <begin position="206"/>
        <end position="227"/>
    </location>
</feature>
<name>A0A3N6M4A7_9EURY</name>
<evidence type="ECO:0000256" key="7">
    <source>
        <dbReference type="RuleBase" id="RU363032"/>
    </source>
</evidence>
<protein>
    <submittedName>
        <fullName evidence="9">ABC transporter permease</fullName>
    </submittedName>
</protein>
<accession>A0A3N6M4A7</accession>
<dbReference type="Pfam" id="PF00528">
    <property type="entry name" value="BPD_transp_1"/>
    <property type="match status" value="1"/>
</dbReference>
<keyword evidence="6 7" id="KW-0472">Membrane</keyword>
<evidence type="ECO:0000256" key="4">
    <source>
        <dbReference type="ARBA" id="ARBA00022692"/>
    </source>
</evidence>
<dbReference type="InterPro" id="IPR025966">
    <property type="entry name" value="OppC_N"/>
</dbReference>
<comment type="caution">
    <text evidence="9">The sequence shown here is derived from an EMBL/GenBank/DDBJ whole genome shotgun (WGS) entry which is preliminary data.</text>
</comment>
<keyword evidence="4 7" id="KW-0812">Transmembrane</keyword>
<dbReference type="Pfam" id="PF12911">
    <property type="entry name" value="OppC_N"/>
    <property type="match status" value="1"/>
</dbReference>
<proteinExistence type="inferred from homology"/>
<dbReference type="PANTHER" id="PTHR43386">
    <property type="entry name" value="OLIGOPEPTIDE TRANSPORT SYSTEM PERMEASE PROTEIN APPC"/>
    <property type="match status" value="1"/>
</dbReference>
<evidence type="ECO:0000256" key="6">
    <source>
        <dbReference type="ARBA" id="ARBA00023136"/>
    </source>
</evidence>
<keyword evidence="5 7" id="KW-1133">Transmembrane helix</keyword>
<dbReference type="PANTHER" id="PTHR43386:SF1">
    <property type="entry name" value="D,D-DIPEPTIDE TRANSPORT SYSTEM PERMEASE PROTEIN DDPC-RELATED"/>
    <property type="match status" value="1"/>
</dbReference>
<evidence type="ECO:0000256" key="2">
    <source>
        <dbReference type="ARBA" id="ARBA00022448"/>
    </source>
</evidence>
<dbReference type="GO" id="GO:0055085">
    <property type="term" value="P:transmembrane transport"/>
    <property type="evidence" value="ECO:0007669"/>
    <property type="project" value="InterPro"/>
</dbReference>
<dbReference type="AlphaFoldDB" id="A0A3N6M4A7"/>
<keyword evidence="2 7" id="KW-0813">Transport</keyword>
<organism evidence="9 10">
    <name type="scientific">Natrarchaeobius halalkaliphilus</name>
    <dbReference type="NCBI Taxonomy" id="1679091"/>
    <lineage>
        <taxon>Archaea</taxon>
        <taxon>Methanobacteriati</taxon>
        <taxon>Methanobacteriota</taxon>
        <taxon>Stenosarchaea group</taxon>
        <taxon>Halobacteria</taxon>
        <taxon>Halobacteriales</taxon>
        <taxon>Natrialbaceae</taxon>
        <taxon>Natrarchaeobius</taxon>
    </lineage>
</organism>
<evidence type="ECO:0000256" key="1">
    <source>
        <dbReference type="ARBA" id="ARBA00004651"/>
    </source>
</evidence>
<dbReference type="EMBL" id="REFY01000003">
    <property type="protein sequence ID" value="RQG90061.1"/>
    <property type="molecule type" value="Genomic_DNA"/>
</dbReference>
<comment type="subcellular location">
    <subcellularLocation>
        <location evidence="1 7">Cell membrane</location>
        <topology evidence="1 7">Multi-pass membrane protein</topology>
    </subcellularLocation>
</comment>
<feature type="transmembrane region" description="Helical" evidence="7">
    <location>
        <begin position="261"/>
        <end position="282"/>
    </location>
</feature>
<dbReference type="OrthoDB" id="312811at2157"/>
<dbReference type="Gene3D" id="1.10.3720.10">
    <property type="entry name" value="MetI-like"/>
    <property type="match status" value="1"/>
</dbReference>
<reference evidence="9 10" key="1">
    <citation type="submission" date="2018-10" db="EMBL/GenBank/DDBJ databases">
        <title>Natrarchaeobius chitinivorans gen. nov., sp. nov., and Natrarchaeobius haloalkaliphilus sp. nov., alkaliphilic, chitin-utilizing haloarchaea from hypersaline alkaline lakes.</title>
        <authorList>
            <person name="Sorokin D.Y."/>
            <person name="Elcheninov A.G."/>
            <person name="Kostrikina N.A."/>
            <person name="Bale N.J."/>
            <person name="Sinninghe Damste J.S."/>
            <person name="Khijniak T.V."/>
            <person name="Kublanov I.V."/>
            <person name="Toshchakov S.V."/>
        </authorList>
    </citation>
    <scope>NUCLEOTIDE SEQUENCE [LARGE SCALE GENOMIC DNA]</scope>
    <source>
        <strain evidence="9 10">AArcht-Sl</strain>
    </source>
</reference>
<keyword evidence="10" id="KW-1185">Reference proteome</keyword>
<sequence>MISFVHTYFHNFLEEHTRYRRIYARFRRNTLAMFGLYFTIIYVIVAIVAPLIMPYDPGSTDGARRLLAPSLEHPFGTDRYGRDVFSRVLYGTRISLRVAALVVTIATVTGVVTGLVAGYYRSWVDEAISRTVDVFFAFPNILLGLIVVAILGPGLNQIILALGIAFAPIMTRITRGSAISVREEEYVLAAKSYGEHSFNIMFREMLPNMVSAVMVQATIIFAFSILAEAGLSYLGLSAQPPTPTWGVMISEGQRNLQTAPWISLFPGIAIMSTVLGLTFLGVGLRDALDPKTDVDADTTGGI</sequence>
<dbReference type="InterPro" id="IPR050366">
    <property type="entry name" value="BP-dependent_transpt_permease"/>
</dbReference>
<dbReference type="GO" id="GO:0005886">
    <property type="term" value="C:plasma membrane"/>
    <property type="evidence" value="ECO:0007669"/>
    <property type="project" value="UniProtKB-SubCell"/>
</dbReference>